<keyword evidence="2" id="KW-1185">Reference proteome</keyword>
<protein>
    <submittedName>
        <fullName evidence="1">Uncharacterized protein</fullName>
    </submittedName>
</protein>
<name>A0A9P0NE18_APHGO</name>
<dbReference type="Proteomes" id="UP001154329">
    <property type="component" value="Chromosome 1"/>
</dbReference>
<gene>
    <name evidence="1" type="ORF">APHIGO_LOCUS2086</name>
</gene>
<proteinExistence type="predicted"/>
<reference evidence="1" key="1">
    <citation type="submission" date="2022-02" db="EMBL/GenBank/DDBJ databases">
        <authorList>
            <person name="King R."/>
        </authorList>
    </citation>
    <scope>NUCLEOTIDE SEQUENCE</scope>
</reference>
<evidence type="ECO:0000313" key="1">
    <source>
        <dbReference type="EMBL" id="CAH1712641.1"/>
    </source>
</evidence>
<sequence length="150" mass="17897">MQYNTHYCYASCRRALYKYTRIDCVGIYILVYWPLDGGVRGRDVTFVEHACDHYNNTLSIRIFMYYIVLRPMHIYNIKTLNEKRRISSCVCIYIFCNIPLRYSTLSPQYSALCRRANIVLTRLRRCFCCIISLLLLYTHDRPRVLLLLSI</sequence>
<organism evidence="1 2">
    <name type="scientific">Aphis gossypii</name>
    <name type="common">Cotton aphid</name>
    <dbReference type="NCBI Taxonomy" id="80765"/>
    <lineage>
        <taxon>Eukaryota</taxon>
        <taxon>Metazoa</taxon>
        <taxon>Ecdysozoa</taxon>
        <taxon>Arthropoda</taxon>
        <taxon>Hexapoda</taxon>
        <taxon>Insecta</taxon>
        <taxon>Pterygota</taxon>
        <taxon>Neoptera</taxon>
        <taxon>Paraneoptera</taxon>
        <taxon>Hemiptera</taxon>
        <taxon>Sternorrhyncha</taxon>
        <taxon>Aphidomorpha</taxon>
        <taxon>Aphidoidea</taxon>
        <taxon>Aphididae</taxon>
        <taxon>Aphidini</taxon>
        <taxon>Aphis</taxon>
        <taxon>Aphis</taxon>
    </lineage>
</organism>
<accession>A0A9P0NE18</accession>
<reference evidence="1" key="2">
    <citation type="submission" date="2022-10" db="EMBL/GenBank/DDBJ databases">
        <authorList>
            <consortium name="ENA_rothamsted_submissions"/>
            <consortium name="culmorum"/>
            <person name="King R."/>
        </authorList>
    </citation>
    <scope>NUCLEOTIDE SEQUENCE</scope>
</reference>
<dbReference type="EMBL" id="OU899034">
    <property type="protein sequence ID" value="CAH1712641.1"/>
    <property type="molecule type" value="Genomic_DNA"/>
</dbReference>
<dbReference type="AlphaFoldDB" id="A0A9P0NE18"/>
<evidence type="ECO:0000313" key="2">
    <source>
        <dbReference type="Proteomes" id="UP001154329"/>
    </source>
</evidence>